<evidence type="ECO:0000259" key="3">
    <source>
        <dbReference type="Pfam" id="PF25273"/>
    </source>
</evidence>
<proteinExistence type="predicted"/>
<evidence type="ECO:0000313" key="5">
    <source>
        <dbReference type="Proteomes" id="UP000828390"/>
    </source>
</evidence>
<sequence length="247" mass="28660">MIFAVVFQNNFLPPILYIQADNCWRENKNRYVFSFLQSLVAERIFNEGLQHQPWTLHDGHFLQKVPEGVPEIVASDSSKIEIDFFLQNIDAIRLLLKQENYKKCKDFYETVMVNEDASEFPLPLLPKQPIETTIPKGAGLVPEVRELLEKENRLPFVQLKSRHAAEEGLGPRISKKQKVDTNAGRHDQGKIKTSHSRRRHSDVTVQKTIVVLVHDGSKKHIWFKIWMDMFNCFVNIIAFVLYVFLSA</sequence>
<dbReference type="InterPro" id="IPR057191">
    <property type="entry name" value="DUF7869"/>
</dbReference>
<dbReference type="Proteomes" id="UP000828390">
    <property type="component" value="Unassembled WGS sequence"/>
</dbReference>
<evidence type="ECO:0000256" key="1">
    <source>
        <dbReference type="SAM" id="MobiDB-lite"/>
    </source>
</evidence>
<feature type="compositionally biased region" description="Basic and acidic residues" evidence="1">
    <location>
        <begin position="177"/>
        <end position="190"/>
    </location>
</feature>
<accession>A0A9D4NFW4</accession>
<reference evidence="4" key="1">
    <citation type="journal article" date="2019" name="bioRxiv">
        <title>The Genome of the Zebra Mussel, Dreissena polymorpha: A Resource for Invasive Species Research.</title>
        <authorList>
            <person name="McCartney M.A."/>
            <person name="Auch B."/>
            <person name="Kono T."/>
            <person name="Mallez S."/>
            <person name="Zhang Y."/>
            <person name="Obille A."/>
            <person name="Becker A."/>
            <person name="Abrahante J.E."/>
            <person name="Garbe J."/>
            <person name="Badalamenti J.P."/>
            <person name="Herman A."/>
            <person name="Mangelson H."/>
            <person name="Liachko I."/>
            <person name="Sullivan S."/>
            <person name="Sone E.D."/>
            <person name="Koren S."/>
            <person name="Silverstein K.A.T."/>
            <person name="Beckman K.B."/>
            <person name="Gohl D.M."/>
        </authorList>
    </citation>
    <scope>NUCLEOTIDE SEQUENCE</scope>
    <source>
        <strain evidence="4">Duluth1</strain>
        <tissue evidence="4">Whole animal</tissue>
    </source>
</reference>
<keyword evidence="2" id="KW-0472">Membrane</keyword>
<organism evidence="4 5">
    <name type="scientific">Dreissena polymorpha</name>
    <name type="common">Zebra mussel</name>
    <name type="synonym">Mytilus polymorpha</name>
    <dbReference type="NCBI Taxonomy" id="45954"/>
    <lineage>
        <taxon>Eukaryota</taxon>
        <taxon>Metazoa</taxon>
        <taxon>Spiralia</taxon>
        <taxon>Lophotrochozoa</taxon>
        <taxon>Mollusca</taxon>
        <taxon>Bivalvia</taxon>
        <taxon>Autobranchia</taxon>
        <taxon>Heteroconchia</taxon>
        <taxon>Euheterodonta</taxon>
        <taxon>Imparidentia</taxon>
        <taxon>Neoheterodontei</taxon>
        <taxon>Myida</taxon>
        <taxon>Dreissenoidea</taxon>
        <taxon>Dreissenidae</taxon>
        <taxon>Dreissena</taxon>
    </lineage>
</organism>
<name>A0A9D4NFW4_DREPO</name>
<dbReference type="PANTHER" id="PTHR33153:SF3">
    <property type="entry name" value="TRAFFICKING PROTEIN PARTICLE COMPLEX SUBUNIT 11 DOMAIN-CONTAINING PROTEIN"/>
    <property type="match status" value="1"/>
</dbReference>
<feature type="region of interest" description="Disordered" evidence="1">
    <location>
        <begin position="176"/>
        <end position="200"/>
    </location>
</feature>
<keyword evidence="5" id="KW-1185">Reference proteome</keyword>
<evidence type="ECO:0000313" key="4">
    <source>
        <dbReference type="EMBL" id="KAH3895777.1"/>
    </source>
</evidence>
<dbReference type="PANTHER" id="PTHR33153">
    <property type="entry name" value="MYND-TYPE DOMAIN-CONTAINING PROTEIN"/>
    <property type="match status" value="1"/>
</dbReference>
<reference evidence="4" key="2">
    <citation type="submission" date="2020-11" db="EMBL/GenBank/DDBJ databases">
        <authorList>
            <person name="McCartney M.A."/>
            <person name="Auch B."/>
            <person name="Kono T."/>
            <person name="Mallez S."/>
            <person name="Becker A."/>
            <person name="Gohl D.M."/>
            <person name="Silverstein K.A.T."/>
            <person name="Koren S."/>
            <person name="Bechman K.B."/>
            <person name="Herman A."/>
            <person name="Abrahante J.E."/>
            <person name="Garbe J."/>
        </authorList>
    </citation>
    <scope>NUCLEOTIDE SEQUENCE</scope>
    <source>
        <strain evidence="4">Duluth1</strain>
        <tissue evidence="4">Whole animal</tissue>
    </source>
</reference>
<dbReference type="EMBL" id="JAIWYP010000001">
    <property type="protein sequence ID" value="KAH3895777.1"/>
    <property type="molecule type" value="Genomic_DNA"/>
</dbReference>
<feature type="transmembrane region" description="Helical" evidence="2">
    <location>
        <begin position="225"/>
        <end position="245"/>
    </location>
</feature>
<keyword evidence="2" id="KW-1133">Transmembrane helix</keyword>
<dbReference type="Pfam" id="PF25273">
    <property type="entry name" value="DUF7869"/>
    <property type="match status" value="1"/>
</dbReference>
<gene>
    <name evidence="4" type="ORF">DPMN_019942</name>
</gene>
<evidence type="ECO:0000256" key="2">
    <source>
        <dbReference type="SAM" id="Phobius"/>
    </source>
</evidence>
<feature type="domain" description="DUF7869" evidence="3">
    <location>
        <begin position="6"/>
        <end position="47"/>
    </location>
</feature>
<keyword evidence="2" id="KW-0812">Transmembrane</keyword>
<protein>
    <recommendedName>
        <fullName evidence="3">DUF7869 domain-containing protein</fullName>
    </recommendedName>
</protein>
<comment type="caution">
    <text evidence="4">The sequence shown here is derived from an EMBL/GenBank/DDBJ whole genome shotgun (WGS) entry which is preliminary data.</text>
</comment>
<dbReference type="AlphaFoldDB" id="A0A9D4NFW4"/>